<keyword evidence="2" id="KW-1185">Reference proteome</keyword>
<evidence type="ECO:0000313" key="1">
    <source>
        <dbReference type="EMBL" id="GMI55798.1"/>
    </source>
</evidence>
<evidence type="ECO:0000313" key="2">
    <source>
        <dbReference type="Proteomes" id="UP001165060"/>
    </source>
</evidence>
<accession>A0ABQ6NBR3</accession>
<protein>
    <submittedName>
        <fullName evidence="1">Uncharacterized protein</fullName>
    </submittedName>
</protein>
<gene>
    <name evidence="1" type="ORF">TeGR_g4268</name>
</gene>
<dbReference type="Proteomes" id="UP001165060">
    <property type="component" value="Unassembled WGS sequence"/>
</dbReference>
<sequence>MCGLNHPELPAVDIVGSYGLMSAFQSALRPARRAGQLGEARFVRWPGWEQGAGVDPAKESSIPVLQASSFNGLFEPECLRYTLNAATESAEAAGRRCGDTAGCEECSHCRPPAVGMAPAGAAAAALVGGSSGGGVGAKRVRSPERAAPAAPKVLTALGALTLIRGAVLGQAQGLHNGKYCPFCGHRCGIYEGRRCPAMGRLAKGRCETCLEEGHSARVCELQLKEQATKVCTCCHLLNCSSFFAANAESEVFQDVSFECPNPAPALGKNGIAFTAAFVCSRVLFDEAERARFMEFLAVSGLPASSEWVAFLKDSRATVRAKWDWLYEPVDEQMGTVKRYNLAYLYHWVQQGWMEMPSFRVDGGGGGAGGGAGAAPPLPVPRGGGGGGGRPQYTQHVNNPYAPPVRRPDYGVGGASATGGSGGGGKRARVSFAGASSPVPGTPAAPAAAALDALCRTPAAPRVVGPSNHVMPGAPPRYLTEVGGDYLCSCGAPAQAATNWVCEGCRQLKPVVQHDGKSVNSWV</sequence>
<reference evidence="1 2" key="1">
    <citation type="journal article" date="2023" name="Commun. Biol.">
        <title>Genome analysis of Parmales, the sister group of diatoms, reveals the evolutionary specialization of diatoms from phago-mixotrophs to photoautotrophs.</title>
        <authorList>
            <person name="Ban H."/>
            <person name="Sato S."/>
            <person name="Yoshikawa S."/>
            <person name="Yamada K."/>
            <person name="Nakamura Y."/>
            <person name="Ichinomiya M."/>
            <person name="Sato N."/>
            <person name="Blanc-Mathieu R."/>
            <person name="Endo H."/>
            <person name="Kuwata A."/>
            <person name="Ogata H."/>
        </authorList>
    </citation>
    <scope>NUCLEOTIDE SEQUENCE [LARGE SCALE GENOMIC DNA]</scope>
</reference>
<organism evidence="1 2">
    <name type="scientific">Tetraparma gracilis</name>
    <dbReference type="NCBI Taxonomy" id="2962635"/>
    <lineage>
        <taxon>Eukaryota</taxon>
        <taxon>Sar</taxon>
        <taxon>Stramenopiles</taxon>
        <taxon>Ochrophyta</taxon>
        <taxon>Bolidophyceae</taxon>
        <taxon>Parmales</taxon>
        <taxon>Triparmaceae</taxon>
        <taxon>Tetraparma</taxon>
    </lineage>
</organism>
<name>A0ABQ6NBR3_9STRA</name>
<dbReference type="EMBL" id="BRYB01006357">
    <property type="protein sequence ID" value="GMI55798.1"/>
    <property type="molecule type" value="Genomic_DNA"/>
</dbReference>
<feature type="non-terminal residue" evidence="1">
    <location>
        <position position="522"/>
    </location>
</feature>
<proteinExistence type="predicted"/>
<comment type="caution">
    <text evidence="1">The sequence shown here is derived from an EMBL/GenBank/DDBJ whole genome shotgun (WGS) entry which is preliminary data.</text>
</comment>